<dbReference type="AlphaFoldDB" id="A0A084R020"/>
<evidence type="ECO:0000256" key="5">
    <source>
        <dbReference type="ARBA" id="ARBA00022619"/>
    </source>
</evidence>
<protein>
    <recommendedName>
        <fullName evidence="4">2,5-diamino-6-ribosylamino-4(3H)-pyrimidinone 5'-phosphate reductase</fullName>
        <ecNumber evidence="3">1.1.1.302</ecNumber>
    </recommendedName>
    <alternativeName>
        <fullName evidence="7">2,5-diamino-6-(5-phospho-D-ribosylamino)pyrimidin-4(3H)-one reductase</fullName>
    </alternativeName>
    <alternativeName>
        <fullName evidence="6">2,5-diamino-6-ribitylamino-4(3H)-pyrimidinone 5'-phosphate synthase</fullName>
    </alternativeName>
</protein>
<evidence type="ECO:0000256" key="7">
    <source>
        <dbReference type="ARBA" id="ARBA00031630"/>
    </source>
</evidence>
<evidence type="ECO:0000256" key="1">
    <source>
        <dbReference type="ARBA" id="ARBA00003555"/>
    </source>
</evidence>
<comment type="function">
    <text evidence="1">Catalyzes an early step in riboflavin biosynthesis, the NADPH-dependent reduction of the ribose side chain of 2,5-diamino-6-ribosylamino-4(3H)-pyrimidinone 5'-phosphate, yielding 2,5-diamino-6-ribitylamino-4(3H)-pyrimidinone 5'-phosphate.</text>
</comment>
<feature type="domain" description="Bacterial bifunctional deaminase-reductase C-terminal" evidence="10">
    <location>
        <begin position="5"/>
        <end position="167"/>
    </location>
</feature>
<dbReference type="STRING" id="1283841.A0A084R020"/>
<evidence type="ECO:0000256" key="9">
    <source>
        <dbReference type="ARBA" id="ARBA00049020"/>
    </source>
</evidence>
<dbReference type="OMA" id="IDEMIIT"/>
<evidence type="ECO:0000256" key="3">
    <source>
        <dbReference type="ARBA" id="ARBA00012851"/>
    </source>
</evidence>
<evidence type="ECO:0000313" key="11">
    <source>
        <dbReference type="EMBL" id="KFA69555.1"/>
    </source>
</evidence>
<evidence type="ECO:0000256" key="8">
    <source>
        <dbReference type="ARBA" id="ARBA00047550"/>
    </source>
</evidence>
<sequence>MPRRIRYNVATSLDGFIAPPDELTDWILEDGDIDFVKLYEEFDTFIMGRKTYETMFAMGDQNLLRDQPKHSIVVISRHLDPADHSDVTVMRDGYIEHLKKLKATDGRDIWVMGGGWLATACLDAGLLDTIEAAIMPVVLCEGFKLLTHRGDSRVFKLALRGSEQLPQSGIIMTRYDVVYEEANRLN</sequence>
<dbReference type="EMBL" id="KL659429">
    <property type="protein sequence ID" value="KFA69555.1"/>
    <property type="molecule type" value="Genomic_DNA"/>
</dbReference>
<reference evidence="11 12" key="1">
    <citation type="journal article" date="2014" name="BMC Genomics">
        <title>Comparative genome sequencing reveals chemotype-specific gene clusters in the toxigenic black mold Stachybotrys.</title>
        <authorList>
            <person name="Semeiks J."/>
            <person name="Borek D."/>
            <person name="Otwinowski Z."/>
            <person name="Grishin N.V."/>
        </authorList>
    </citation>
    <scope>NUCLEOTIDE SEQUENCE [LARGE SCALE GENOMIC DNA]</scope>
    <source>
        <strain evidence="11 12">IBT 40285</strain>
    </source>
</reference>
<proteinExistence type="inferred from homology"/>
<evidence type="ECO:0000256" key="2">
    <source>
        <dbReference type="ARBA" id="ARBA00009723"/>
    </source>
</evidence>
<dbReference type="Proteomes" id="UP000028524">
    <property type="component" value="Unassembled WGS sequence"/>
</dbReference>
<dbReference type="Gene3D" id="3.40.430.10">
    <property type="entry name" value="Dihydrofolate Reductase, subunit A"/>
    <property type="match status" value="1"/>
</dbReference>
<keyword evidence="12" id="KW-1185">Reference proteome</keyword>
<dbReference type="OrthoDB" id="3192019at2759"/>
<dbReference type="PANTHER" id="PTHR38011">
    <property type="entry name" value="DIHYDROFOLATE REDUCTASE FAMILY PROTEIN (AFU_ORTHOLOGUE AFUA_8G06820)"/>
    <property type="match status" value="1"/>
</dbReference>
<comment type="similarity">
    <text evidence="2">Belongs to the HTP reductase family.</text>
</comment>
<dbReference type="SUPFAM" id="SSF53597">
    <property type="entry name" value="Dihydrofolate reductase-like"/>
    <property type="match status" value="1"/>
</dbReference>
<dbReference type="InParanoid" id="A0A084R020"/>
<keyword evidence="5" id="KW-0686">Riboflavin biosynthesis</keyword>
<evidence type="ECO:0000313" key="12">
    <source>
        <dbReference type="Proteomes" id="UP000028524"/>
    </source>
</evidence>
<evidence type="ECO:0000259" key="10">
    <source>
        <dbReference type="Pfam" id="PF01872"/>
    </source>
</evidence>
<gene>
    <name evidence="11" type="ORF">S40285_09443</name>
</gene>
<evidence type="ECO:0000256" key="4">
    <source>
        <dbReference type="ARBA" id="ARBA00015035"/>
    </source>
</evidence>
<dbReference type="InterPro" id="IPR050765">
    <property type="entry name" value="Riboflavin_Biosynth_HTPR"/>
</dbReference>
<comment type="catalytic activity">
    <reaction evidence="9">
        <text>2,5-diamino-6-(1-D-ribitylamino)pyrimidin-4(3H)-one 5'-phosphate + NADP(+) = 2,5-diamino-6-(1-D-ribosylamino)pyrimidin-4(3H)-one 5'-phosphate + NADPH + H(+)</text>
        <dbReference type="Rhea" id="RHEA:27278"/>
        <dbReference type="ChEBI" id="CHEBI:15378"/>
        <dbReference type="ChEBI" id="CHEBI:57783"/>
        <dbReference type="ChEBI" id="CHEBI:58349"/>
        <dbReference type="ChEBI" id="CHEBI:58890"/>
        <dbReference type="ChEBI" id="CHEBI:59545"/>
        <dbReference type="EC" id="1.1.1.302"/>
    </reaction>
</comment>
<name>A0A084R020_STAC4</name>
<dbReference type="InterPro" id="IPR002734">
    <property type="entry name" value="RibDG_C"/>
</dbReference>
<dbReference type="EC" id="1.1.1.302" evidence="3"/>
<accession>A0A084R020</accession>
<dbReference type="PANTHER" id="PTHR38011:SF11">
    <property type="entry name" value="2,5-DIAMINO-6-RIBOSYLAMINO-4(3H)-PYRIMIDINONE 5'-PHOSPHATE REDUCTASE"/>
    <property type="match status" value="1"/>
</dbReference>
<organism evidence="11 12">
    <name type="scientific">Stachybotrys chlorohalonatus (strain IBT 40285)</name>
    <dbReference type="NCBI Taxonomy" id="1283841"/>
    <lineage>
        <taxon>Eukaryota</taxon>
        <taxon>Fungi</taxon>
        <taxon>Dikarya</taxon>
        <taxon>Ascomycota</taxon>
        <taxon>Pezizomycotina</taxon>
        <taxon>Sordariomycetes</taxon>
        <taxon>Hypocreomycetidae</taxon>
        <taxon>Hypocreales</taxon>
        <taxon>Stachybotryaceae</taxon>
        <taxon>Stachybotrys</taxon>
    </lineage>
</organism>
<comment type="catalytic activity">
    <reaction evidence="8">
        <text>2,5-diamino-6-(1-D-ribitylamino)pyrimidin-4(3H)-one 5'-phosphate + NAD(+) = 2,5-diamino-6-(1-D-ribosylamino)pyrimidin-4(3H)-one 5'-phosphate + NADH + H(+)</text>
        <dbReference type="Rhea" id="RHEA:27274"/>
        <dbReference type="ChEBI" id="CHEBI:15378"/>
        <dbReference type="ChEBI" id="CHEBI:57540"/>
        <dbReference type="ChEBI" id="CHEBI:57945"/>
        <dbReference type="ChEBI" id="CHEBI:58890"/>
        <dbReference type="ChEBI" id="CHEBI:59545"/>
        <dbReference type="EC" id="1.1.1.302"/>
    </reaction>
</comment>
<dbReference type="GO" id="GO:0009231">
    <property type="term" value="P:riboflavin biosynthetic process"/>
    <property type="evidence" value="ECO:0007669"/>
    <property type="project" value="UniProtKB-KW"/>
</dbReference>
<evidence type="ECO:0000256" key="6">
    <source>
        <dbReference type="ARBA" id="ARBA00030073"/>
    </source>
</evidence>
<dbReference type="HOGENOM" id="CLU_043966_4_1_1"/>
<dbReference type="InterPro" id="IPR024072">
    <property type="entry name" value="DHFR-like_dom_sf"/>
</dbReference>
<dbReference type="Pfam" id="PF01872">
    <property type="entry name" value="RibD_C"/>
    <property type="match status" value="1"/>
</dbReference>
<dbReference type="GO" id="GO:0008703">
    <property type="term" value="F:5-amino-6-(5-phosphoribosylamino)uracil reductase activity"/>
    <property type="evidence" value="ECO:0007669"/>
    <property type="project" value="InterPro"/>
</dbReference>